<comment type="caution">
    <text evidence="1">The sequence shown here is derived from an EMBL/GenBank/DDBJ whole genome shotgun (WGS) entry which is preliminary data.</text>
</comment>
<organism evidence="1 2">
    <name type="scientific">Panicum miliaceum</name>
    <name type="common">Proso millet</name>
    <name type="synonym">Broomcorn millet</name>
    <dbReference type="NCBI Taxonomy" id="4540"/>
    <lineage>
        <taxon>Eukaryota</taxon>
        <taxon>Viridiplantae</taxon>
        <taxon>Streptophyta</taxon>
        <taxon>Embryophyta</taxon>
        <taxon>Tracheophyta</taxon>
        <taxon>Spermatophyta</taxon>
        <taxon>Magnoliopsida</taxon>
        <taxon>Liliopsida</taxon>
        <taxon>Poales</taxon>
        <taxon>Poaceae</taxon>
        <taxon>PACMAD clade</taxon>
        <taxon>Panicoideae</taxon>
        <taxon>Panicodae</taxon>
        <taxon>Paniceae</taxon>
        <taxon>Panicinae</taxon>
        <taxon>Panicum</taxon>
        <taxon>Panicum sect. Panicum</taxon>
    </lineage>
</organism>
<keyword evidence="2" id="KW-1185">Reference proteome</keyword>
<sequence length="77" mass="8817">MSFGTVWSFGTIWSFGKFWRSWRAIPVIGAVDGPLRRIRLCGRNSPQRLRPELVDLEKELCQTCTPLICYEGRSSPS</sequence>
<gene>
    <name evidence="1" type="ORF">C2845_PM09G08150</name>
</gene>
<name>A0A3L6S4V8_PANMI</name>
<reference evidence="2" key="1">
    <citation type="journal article" date="2019" name="Nat. Commun.">
        <title>The genome of broomcorn millet.</title>
        <authorList>
            <person name="Zou C."/>
            <person name="Miki D."/>
            <person name="Li D."/>
            <person name="Tang Q."/>
            <person name="Xiao L."/>
            <person name="Rajput S."/>
            <person name="Deng P."/>
            <person name="Jia W."/>
            <person name="Huang R."/>
            <person name="Zhang M."/>
            <person name="Sun Y."/>
            <person name="Hu J."/>
            <person name="Fu X."/>
            <person name="Schnable P.S."/>
            <person name="Li F."/>
            <person name="Zhang H."/>
            <person name="Feng B."/>
            <person name="Zhu X."/>
            <person name="Liu R."/>
            <person name="Schnable J.C."/>
            <person name="Zhu J.-K."/>
            <person name="Zhang H."/>
        </authorList>
    </citation>
    <scope>NUCLEOTIDE SEQUENCE [LARGE SCALE GENOMIC DNA]</scope>
</reference>
<dbReference type="Proteomes" id="UP000275267">
    <property type="component" value="Unassembled WGS sequence"/>
</dbReference>
<evidence type="ECO:0000313" key="2">
    <source>
        <dbReference type="Proteomes" id="UP000275267"/>
    </source>
</evidence>
<dbReference type="EMBL" id="PQIB02000006">
    <property type="protein sequence ID" value="RLN13372.1"/>
    <property type="molecule type" value="Genomic_DNA"/>
</dbReference>
<dbReference type="AlphaFoldDB" id="A0A3L6S4V8"/>
<proteinExistence type="predicted"/>
<accession>A0A3L6S4V8</accession>
<evidence type="ECO:0000313" key="1">
    <source>
        <dbReference type="EMBL" id="RLN13372.1"/>
    </source>
</evidence>
<protein>
    <submittedName>
        <fullName evidence="1">Uncharacterized protein</fullName>
    </submittedName>
</protein>